<dbReference type="EMBL" id="JDST02000055">
    <property type="protein sequence ID" value="KFB76428.1"/>
    <property type="molecule type" value="Genomic_DNA"/>
</dbReference>
<evidence type="ECO:0008006" key="3">
    <source>
        <dbReference type="Google" id="ProtNLM"/>
    </source>
</evidence>
<dbReference type="RefSeq" id="WP_034949687.1">
    <property type="nucleotide sequence ID" value="NZ_JDST02000055.1"/>
</dbReference>
<dbReference type="InterPro" id="IPR002636">
    <property type="entry name" value="DUF29"/>
</dbReference>
<reference evidence="1" key="1">
    <citation type="submission" date="2014-02" db="EMBL/GenBank/DDBJ databases">
        <title>Expanding our view of genomic diversity in Candidatus Accumulibacter clades.</title>
        <authorList>
            <person name="Skennerton C.T."/>
            <person name="Barr J.J."/>
            <person name="Slater F.R."/>
            <person name="Bond P.L."/>
            <person name="Tyson G.W."/>
        </authorList>
    </citation>
    <scope>NUCLEOTIDE SEQUENCE [LARGE SCALE GENOMIC DNA]</scope>
</reference>
<dbReference type="Pfam" id="PF01724">
    <property type="entry name" value="DUF29"/>
    <property type="match status" value="1"/>
</dbReference>
<dbReference type="AlphaFoldDB" id="A0A080M5D3"/>
<name>A0A080M5D3_9PROT</name>
<sequence>MGTDYETDVVAWASEQARLIRAGRFDLLDREHIAEEIEDVGKSEQRELATRMAVLLSHLLKWQHQPERRGASWEVTISNQRQRMARHLNKTPSLRHCLNDPDWWADAWGDACDLASAETGIGIDKLPRHCPWAMATEVLDESWLPNR</sequence>
<proteinExistence type="predicted"/>
<dbReference type="Proteomes" id="UP000021315">
    <property type="component" value="Unassembled WGS sequence"/>
</dbReference>
<evidence type="ECO:0000313" key="1">
    <source>
        <dbReference type="EMBL" id="KFB76428.1"/>
    </source>
</evidence>
<organism evidence="1 2">
    <name type="scientific">Candidatus Accumulibacter cognatus</name>
    <dbReference type="NCBI Taxonomy" id="2954383"/>
    <lineage>
        <taxon>Bacteria</taxon>
        <taxon>Pseudomonadati</taxon>
        <taxon>Pseudomonadota</taxon>
        <taxon>Betaproteobacteria</taxon>
        <taxon>Candidatus Accumulibacter</taxon>
    </lineage>
</organism>
<keyword evidence="2" id="KW-1185">Reference proteome</keyword>
<evidence type="ECO:0000313" key="2">
    <source>
        <dbReference type="Proteomes" id="UP000021315"/>
    </source>
</evidence>
<gene>
    <name evidence="1" type="ORF">AW06_002466</name>
</gene>
<dbReference type="STRING" id="1453999.AW06_002466"/>
<dbReference type="PANTHER" id="PTHR34235">
    <property type="entry name" value="SLR1203 PROTEIN-RELATED"/>
    <property type="match status" value="1"/>
</dbReference>
<dbReference type="Gene3D" id="1.20.1220.20">
    <property type="entry name" value="Uncharcterised protein PF01724"/>
    <property type="match status" value="1"/>
</dbReference>
<protein>
    <recommendedName>
        <fullName evidence="3">DUF29 domain-containing protein</fullName>
    </recommendedName>
</protein>
<comment type="caution">
    <text evidence="1">The sequence shown here is derived from an EMBL/GenBank/DDBJ whole genome shotgun (WGS) entry which is preliminary data.</text>
</comment>
<accession>A0A080M5D3</accession>